<organism evidence="2 3">
    <name type="scientific">Faecalibaculum rodentium</name>
    <dbReference type="NCBI Taxonomy" id="1702221"/>
    <lineage>
        <taxon>Bacteria</taxon>
        <taxon>Bacillati</taxon>
        <taxon>Bacillota</taxon>
        <taxon>Erysipelotrichia</taxon>
        <taxon>Erysipelotrichales</taxon>
        <taxon>Erysipelotrichaceae</taxon>
        <taxon>Faecalibaculum</taxon>
    </lineage>
</organism>
<accession>A0A140DTX7</accession>
<dbReference type="EMBL" id="CP011391">
    <property type="protein sequence ID" value="AMK54104.1"/>
    <property type="molecule type" value="Genomic_DNA"/>
</dbReference>
<dbReference type="AlphaFoldDB" id="A0A140DTX7"/>
<feature type="region of interest" description="Disordered" evidence="1">
    <location>
        <begin position="1"/>
        <end position="42"/>
    </location>
</feature>
<evidence type="ECO:0000313" key="3">
    <source>
        <dbReference type="Proteomes" id="UP000069771"/>
    </source>
</evidence>
<name>A0A140DTX7_9FIRM</name>
<protein>
    <submittedName>
        <fullName evidence="2">Uncharacterized protein</fullName>
    </submittedName>
</protein>
<reference evidence="2 3" key="1">
    <citation type="journal article" date="2016" name="Gut Pathog.">
        <title>Whole genome sequencing of "Faecalibaculum rodentium" ALO17, isolated from C57BL/6J laboratory mouse feces.</title>
        <authorList>
            <person name="Lim S."/>
            <person name="Chang D.H."/>
            <person name="Ahn S."/>
            <person name="Kim B.C."/>
        </authorList>
    </citation>
    <scope>NUCLEOTIDE SEQUENCE [LARGE SCALE GENOMIC DNA]</scope>
    <source>
        <strain evidence="2 3">Alo17</strain>
    </source>
</reference>
<gene>
    <name evidence="2" type="ORF">AALO17_09700</name>
</gene>
<keyword evidence="3" id="KW-1185">Reference proteome</keyword>
<sequence>MQSQTAAARPSVTDAARGEPGPKSNQTAADGETEKAAVRRKGWIELPGKGRILWISIH</sequence>
<dbReference type="STRING" id="1702221.AALO17_09700"/>
<evidence type="ECO:0000256" key="1">
    <source>
        <dbReference type="SAM" id="MobiDB-lite"/>
    </source>
</evidence>
<dbReference type="Proteomes" id="UP000069771">
    <property type="component" value="Chromosome"/>
</dbReference>
<evidence type="ECO:0000313" key="2">
    <source>
        <dbReference type="EMBL" id="AMK54104.1"/>
    </source>
</evidence>
<proteinExistence type="predicted"/>
<dbReference type="KEGG" id="fro:AALO17_09700"/>